<evidence type="ECO:0000313" key="4">
    <source>
        <dbReference type="Proteomes" id="UP000033067"/>
    </source>
</evidence>
<keyword evidence="2" id="KW-1133">Transmembrane helix</keyword>
<keyword evidence="4" id="KW-1185">Reference proteome</keyword>
<feature type="compositionally biased region" description="Low complexity" evidence="1">
    <location>
        <begin position="160"/>
        <end position="175"/>
    </location>
</feature>
<dbReference type="KEGG" id="psuw:WQ53_10225"/>
<feature type="region of interest" description="Disordered" evidence="1">
    <location>
        <begin position="1"/>
        <end position="28"/>
    </location>
</feature>
<evidence type="ECO:0000256" key="1">
    <source>
        <dbReference type="SAM" id="MobiDB-lite"/>
    </source>
</evidence>
<organism evidence="3 4">
    <name type="scientific">Pseudoxanthomonas suwonensis</name>
    <dbReference type="NCBI Taxonomy" id="314722"/>
    <lineage>
        <taxon>Bacteria</taxon>
        <taxon>Pseudomonadati</taxon>
        <taxon>Pseudomonadota</taxon>
        <taxon>Gammaproteobacteria</taxon>
        <taxon>Lysobacterales</taxon>
        <taxon>Lysobacteraceae</taxon>
        <taxon>Pseudoxanthomonas</taxon>
    </lineage>
</organism>
<keyword evidence="2" id="KW-0812">Transmembrane</keyword>
<feature type="region of interest" description="Disordered" evidence="1">
    <location>
        <begin position="152"/>
        <end position="175"/>
    </location>
</feature>
<feature type="transmembrane region" description="Helical" evidence="2">
    <location>
        <begin position="101"/>
        <end position="123"/>
    </location>
</feature>
<evidence type="ECO:0000313" key="3">
    <source>
        <dbReference type="EMBL" id="AKC87067.1"/>
    </source>
</evidence>
<sequence>MAEGERPEGPPQTPGTPGGDGASPPPLDESIRAIGEAGRASLGATVDAVRALRGLISADLALARSAAGRGLAWAGAAVVFGATGWLLATAAGVALMQRMGLTWLSALSIAALFNLVVTGLAAWGASHYFDYMGLHATRRQLSRLGLFDEHGHDVDDPDDGTTAATPSAPAGEPRA</sequence>
<dbReference type="PATRIC" id="fig|314722.6.peg.2198"/>
<accession>A0A0E3Z437</accession>
<dbReference type="Proteomes" id="UP000033067">
    <property type="component" value="Chromosome"/>
</dbReference>
<evidence type="ECO:0000256" key="2">
    <source>
        <dbReference type="SAM" id="Phobius"/>
    </source>
</evidence>
<name>A0A0E3Z437_9GAMM</name>
<proteinExistence type="predicted"/>
<reference evidence="3 4" key="1">
    <citation type="journal article" date="2015" name="Genome Announc.">
        <title>Complete Genome Sequence of Pseudoxanthomonas suwonensis Strain J1, a Cellulose-Degrading Bacterium Isolated from Leaf- and Wood-Enriched Soil.</title>
        <authorList>
            <person name="Hou L."/>
            <person name="Jiang J."/>
            <person name="Xu Z."/>
            <person name="Zhou Y."/>
            <person name="Leung F.C."/>
        </authorList>
    </citation>
    <scope>NUCLEOTIDE SEQUENCE [LARGE SCALE GENOMIC DNA]</scope>
    <source>
        <strain evidence="3 4">J1</strain>
    </source>
</reference>
<protein>
    <submittedName>
        <fullName evidence="3">Membrane protein</fullName>
    </submittedName>
</protein>
<keyword evidence="2" id="KW-0472">Membrane</keyword>
<dbReference type="AlphaFoldDB" id="A0A0E3Z437"/>
<feature type="transmembrane region" description="Helical" evidence="2">
    <location>
        <begin position="71"/>
        <end position="95"/>
    </location>
</feature>
<dbReference type="EMBL" id="CP011144">
    <property type="protein sequence ID" value="AKC87067.1"/>
    <property type="molecule type" value="Genomic_DNA"/>
</dbReference>
<gene>
    <name evidence="3" type="ORF">WQ53_10225</name>
</gene>